<reference evidence="1" key="1">
    <citation type="submission" date="2014-12" db="EMBL/GenBank/DDBJ databases">
        <title>Insight into the proteome of Arion vulgaris.</title>
        <authorList>
            <person name="Aradska J."/>
            <person name="Bulat T."/>
            <person name="Smidak R."/>
            <person name="Sarate P."/>
            <person name="Gangsoo J."/>
            <person name="Sialana F."/>
            <person name="Bilban M."/>
            <person name="Lubec G."/>
        </authorList>
    </citation>
    <scope>NUCLEOTIDE SEQUENCE</scope>
    <source>
        <tissue evidence="1">Skin</tissue>
    </source>
</reference>
<gene>
    <name evidence="1" type="primary">ORF168081</name>
</gene>
<dbReference type="EMBL" id="HACG01042090">
    <property type="protein sequence ID" value="CEK88955.1"/>
    <property type="molecule type" value="Transcribed_RNA"/>
</dbReference>
<accession>A0A0B7BA95</accession>
<dbReference type="AlphaFoldDB" id="A0A0B7BA95"/>
<name>A0A0B7BA95_9EUPU</name>
<sequence>MLVPIKVLNCNLEYRKHHTFEELTAKLLEHWSISFENKGLVSGMVKVLVIVQLQPV</sequence>
<evidence type="ECO:0000313" key="1">
    <source>
        <dbReference type="EMBL" id="CEK88955.1"/>
    </source>
</evidence>
<organism evidence="1">
    <name type="scientific">Arion vulgaris</name>
    <dbReference type="NCBI Taxonomy" id="1028688"/>
    <lineage>
        <taxon>Eukaryota</taxon>
        <taxon>Metazoa</taxon>
        <taxon>Spiralia</taxon>
        <taxon>Lophotrochozoa</taxon>
        <taxon>Mollusca</taxon>
        <taxon>Gastropoda</taxon>
        <taxon>Heterobranchia</taxon>
        <taxon>Euthyneura</taxon>
        <taxon>Panpulmonata</taxon>
        <taxon>Eupulmonata</taxon>
        <taxon>Stylommatophora</taxon>
        <taxon>Helicina</taxon>
        <taxon>Arionoidea</taxon>
        <taxon>Arionidae</taxon>
        <taxon>Arion</taxon>
    </lineage>
</organism>
<proteinExistence type="predicted"/>
<protein>
    <submittedName>
        <fullName evidence="1">Uncharacterized protein</fullName>
    </submittedName>
</protein>